<organism evidence="1 2">
    <name type="scientific">Taxus chinensis</name>
    <name type="common">Chinese yew</name>
    <name type="synonym">Taxus wallichiana var. chinensis</name>
    <dbReference type="NCBI Taxonomy" id="29808"/>
    <lineage>
        <taxon>Eukaryota</taxon>
        <taxon>Viridiplantae</taxon>
        <taxon>Streptophyta</taxon>
        <taxon>Embryophyta</taxon>
        <taxon>Tracheophyta</taxon>
        <taxon>Spermatophyta</taxon>
        <taxon>Pinopsida</taxon>
        <taxon>Pinidae</taxon>
        <taxon>Conifers II</taxon>
        <taxon>Cupressales</taxon>
        <taxon>Taxaceae</taxon>
        <taxon>Taxus</taxon>
    </lineage>
</organism>
<protein>
    <submittedName>
        <fullName evidence="1">Uncharacterized protein</fullName>
    </submittedName>
</protein>
<feature type="non-terminal residue" evidence="1">
    <location>
        <position position="1"/>
    </location>
</feature>
<accession>A0AA38CHV4</accession>
<dbReference type="AlphaFoldDB" id="A0AA38CHV4"/>
<feature type="non-terminal residue" evidence="1">
    <location>
        <position position="65"/>
    </location>
</feature>
<evidence type="ECO:0000313" key="1">
    <source>
        <dbReference type="EMBL" id="KAH9299701.1"/>
    </source>
</evidence>
<keyword evidence="2" id="KW-1185">Reference proteome</keyword>
<proteinExistence type="predicted"/>
<reference evidence="1 2" key="1">
    <citation type="journal article" date="2021" name="Nat. Plants">
        <title>The Taxus genome provides insights into paclitaxel biosynthesis.</title>
        <authorList>
            <person name="Xiong X."/>
            <person name="Gou J."/>
            <person name="Liao Q."/>
            <person name="Li Y."/>
            <person name="Zhou Q."/>
            <person name="Bi G."/>
            <person name="Li C."/>
            <person name="Du R."/>
            <person name="Wang X."/>
            <person name="Sun T."/>
            <person name="Guo L."/>
            <person name="Liang H."/>
            <person name="Lu P."/>
            <person name="Wu Y."/>
            <person name="Zhang Z."/>
            <person name="Ro D.K."/>
            <person name="Shang Y."/>
            <person name="Huang S."/>
            <person name="Yan J."/>
        </authorList>
    </citation>
    <scope>NUCLEOTIDE SEQUENCE [LARGE SCALE GENOMIC DNA]</scope>
    <source>
        <strain evidence="1">Ta-2019</strain>
    </source>
</reference>
<comment type="caution">
    <text evidence="1">The sequence shown here is derived from an EMBL/GenBank/DDBJ whole genome shotgun (WGS) entry which is preliminary data.</text>
</comment>
<sequence>VTNTKGGSVVTGKYETINADDTMFWVVDEGMVETAGVIEVADAAVKTGMGPSCDTIGDKMGEVTV</sequence>
<gene>
    <name evidence="1" type="ORF">KI387_031383</name>
</gene>
<evidence type="ECO:0000313" key="2">
    <source>
        <dbReference type="Proteomes" id="UP000824469"/>
    </source>
</evidence>
<dbReference type="EMBL" id="JAHRHJ020000010">
    <property type="protein sequence ID" value="KAH9299701.1"/>
    <property type="molecule type" value="Genomic_DNA"/>
</dbReference>
<dbReference type="Proteomes" id="UP000824469">
    <property type="component" value="Unassembled WGS sequence"/>
</dbReference>
<name>A0AA38CHV4_TAXCH</name>